<feature type="transmembrane region" description="Helical" evidence="7">
    <location>
        <begin position="507"/>
        <end position="528"/>
    </location>
</feature>
<dbReference type="Pfam" id="PF00854">
    <property type="entry name" value="PTR2"/>
    <property type="match status" value="1"/>
</dbReference>
<evidence type="ECO:0000256" key="5">
    <source>
        <dbReference type="ARBA" id="ARBA00023136"/>
    </source>
</evidence>
<evidence type="ECO:0000256" key="4">
    <source>
        <dbReference type="ARBA" id="ARBA00022989"/>
    </source>
</evidence>
<evidence type="ECO:0000313" key="9">
    <source>
        <dbReference type="Proteomes" id="UP001061958"/>
    </source>
</evidence>
<dbReference type="SUPFAM" id="SSF103473">
    <property type="entry name" value="MFS general substrate transporter"/>
    <property type="match status" value="2"/>
</dbReference>
<sequence length="542" mass="61470">MDTPSTASESIVSRTLIQLVGPFKQRATSTSPGDFWLTLPIFATECAERFNFYGFTALLTLYFQQHLKYATQQAAANFNFFQATCYCTPVLGSWLADQFLGKYRTIVYFTLLYLSGQLILPFSSLLQIEMTLTKLLTFLSLFLIALGTGGIKPCVSAFGAEQVEWRHRIRVHCTATSSERNSSSNSLLSEDFDDNLDDVVLEQVSNGYPNDMTNTSVGASLNTTIYFARFYLFINVGAIAGQLICPWTRQVFGWSAAYFVSAIVLFLSLVTFLSGLHFTGYIHIQKKSSTTLLHHIRNTIVRFSSRFFHNNEQNNNHSTTTRATEEWHCIVRISLLLSPIAIFWMCWSQQGATWIQQLSLMEMPRIFNTEMSPAQWTAWNPFIVLLGVPISAEWVYPRIQKYTRWTSTDRIFLGMLLTCFAFVCSTIVQFQIQKVMPSKISAWRTLPQWILLSVGEILVSVSGLELAFASAPIQLKSTIQAIWLLTSALGSLLAALSLEWFEWNYTYLFGYYSLCMFLAALVFHRIVYLQHSGEVSTTEEAS</sequence>
<comment type="similarity">
    <text evidence="2 6">Belongs to the major facilitator superfamily. Proton-dependent oligopeptide transporter (POT/PTR) (TC 2.A.17) family.</text>
</comment>
<dbReference type="PANTHER" id="PTHR11654">
    <property type="entry name" value="OLIGOPEPTIDE TRANSPORTER-RELATED"/>
    <property type="match status" value="1"/>
</dbReference>
<feature type="transmembrane region" description="Helical" evidence="7">
    <location>
        <begin position="138"/>
        <end position="160"/>
    </location>
</feature>
<keyword evidence="6" id="KW-0813">Transport</keyword>
<feature type="transmembrane region" description="Helical" evidence="7">
    <location>
        <begin position="450"/>
        <end position="469"/>
    </location>
</feature>
<feature type="transmembrane region" description="Helical" evidence="7">
    <location>
        <begin position="106"/>
        <end position="126"/>
    </location>
</feature>
<evidence type="ECO:0000256" key="7">
    <source>
        <dbReference type="SAM" id="Phobius"/>
    </source>
</evidence>
<reference evidence="8" key="2">
    <citation type="submission" date="2022-01" db="EMBL/GenBank/DDBJ databases">
        <authorList>
            <person name="Hirooka S."/>
            <person name="Miyagishima S.Y."/>
        </authorList>
    </citation>
    <scope>NUCLEOTIDE SEQUENCE</scope>
    <source>
        <strain evidence="8">NBRC 102759</strain>
    </source>
</reference>
<accession>A0A9C7PYW8</accession>
<feature type="transmembrane region" description="Helical" evidence="7">
    <location>
        <begin position="256"/>
        <end position="278"/>
    </location>
</feature>
<gene>
    <name evidence="8" type="ORF">GpartN1_g5244.t1</name>
</gene>
<evidence type="ECO:0000256" key="6">
    <source>
        <dbReference type="RuleBase" id="RU003755"/>
    </source>
</evidence>
<feature type="transmembrane region" description="Helical" evidence="7">
    <location>
        <begin position="226"/>
        <end position="244"/>
    </location>
</feature>
<dbReference type="GO" id="GO:0016020">
    <property type="term" value="C:membrane"/>
    <property type="evidence" value="ECO:0007669"/>
    <property type="project" value="UniProtKB-SubCell"/>
</dbReference>
<feature type="transmembrane region" description="Helical" evidence="7">
    <location>
        <begin position="335"/>
        <end position="356"/>
    </location>
</feature>
<dbReference type="GO" id="GO:0006857">
    <property type="term" value="P:oligopeptide transport"/>
    <property type="evidence" value="ECO:0007669"/>
    <property type="project" value="InterPro"/>
</dbReference>
<dbReference type="PROSITE" id="PS01023">
    <property type="entry name" value="PTR2_2"/>
    <property type="match status" value="1"/>
</dbReference>
<dbReference type="GO" id="GO:0022857">
    <property type="term" value="F:transmembrane transporter activity"/>
    <property type="evidence" value="ECO:0007669"/>
    <property type="project" value="InterPro"/>
</dbReference>
<evidence type="ECO:0000256" key="2">
    <source>
        <dbReference type="ARBA" id="ARBA00005982"/>
    </source>
</evidence>
<dbReference type="Proteomes" id="UP001061958">
    <property type="component" value="Unassembled WGS sequence"/>
</dbReference>
<dbReference type="EMBL" id="BQMJ01000043">
    <property type="protein sequence ID" value="GJQ13453.1"/>
    <property type="molecule type" value="Genomic_DNA"/>
</dbReference>
<protein>
    <submittedName>
        <fullName evidence="8">Uncharacterized protein</fullName>
    </submittedName>
</protein>
<feature type="transmembrane region" description="Helical" evidence="7">
    <location>
        <begin position="481"/>
        <end position="501"/>
    </location>
</feature>
<comment type="caution">
    <text evidence="8">The sequence shown here is derived from an EMBL/GenBank/DDBJ whole genome shotgun (WGS) entry which is preliminary data.</text>
</comment>
<dbReference type="InterPro" id="IPR018456">
    <property type="entry name" value="PTR2_symporter_CS"/>
</dbReference>
<dbReference type="AlphaFoldDB" id="A0A9C7PYW8"/>
<comment type="subcellular location">
    <subcellularLocation>
        <location evidence="1 6">Membrane</location>
        <topology evidence="1 6">Multi-pass membrane protein</topology>
    </subcellularLocation>
</comment>
<evidence type="ECO:0000256" key="3">
    <source>
        <dbReference type="ARBA" id="ARBA00022692"/>
    </source>
</evidence>
<organism evidence="8 9">
    <name type="scientific">Galdieria partita</name>
    <dbReference type="NCBI Taxonomy" id="83374"/>
    <lineage>
        <taxon>Eukaryota</taxon>
        <taxon>Rhodophyta</taxon>
        <taxon>Bangiophyceae</taxon>
        <taxon>Galdieriales</taxon>
        <taxon>Galdieriaceae</taxon>
        <taxon>Galdieria</taxon>
    </lineage>
</organism>
<keyword evidence="4 7" id="KW-1133">Transmembrane helix</keyword>
<dbReference type="InterPro" id="IPR000109">
    <property type="entry name" value="POT_fam"/>
</dbReference>
<keyword evidence="3 6" id="KW-0812">Transmembrane</keyword>
<reference evidence="8" key="1">
    <citation type="journal article" date="2022" name="Proc. Natl. Acad. Sci. U.S.A.">
        <title>Life cycle and functional genomics of the unicellular red alga Galdieria for elucidating algal and plant evolution and industrial use.</title>
        <authorList>
            <person name="Hirooka S."/>
            <person name="Itabashi T."/>
            <person name="Ichinose T.M."/>
            <person name="Onuma R."/>
            <person name="Fujiwara T."/>
            <person name="Yamashita S."/>
            <person name="Jong L.W."/>
            <person name="Tomita R."/>
            <person name="Iwane A.H."/>
            <person name="Miyagishima S.Y."/>
        </authorList>
    </citation>
    <scope>NUCLEOTIDE SEQUENCE</scope>
    <source>
        <strain evidence="8">NBRC 102759</strain>
    </source>
</reference>
<dbReference type="OrthoDB" id="8904098at2759"/>
<dbReference type="InterPro" id="IPR036259">
    <property type="entry name" value="MFS_trans_sf"/>
</dbReference>
<proteinExistence type="inferred from homology"/>
<dbReference type="PROSITE" id="PS01022">
    <property type="entry name" value="PTR2_1"/>
    <property type="match status" value="1"/>
</dbReference>
<keyword evidence="9" id="KW-1185">Reference proteome</keyword>
<keyword evidence="5 7" id="KW-0472">Membrane</keyword>
<evidence type="ECO:0000313" key="8">
    <source>
        <dbReference type="EMBL" id="GJQ13453.1"/>
    </source>
</evidence>
<feature type="transmembrane region" description="Helical" evidence="7">
    <location>
        <begin position="376"/>
        <end position="399"/>
    </location>
</feature>
<name>A0A9C7PYW8_9RHOD</name>
<evidence type="ECO:0000256" key="1">
    <source>
        <dbReference type="ARBA" id="ARBA00004141"/>
    </source>
</evidence>
<feature type="transmembrane region" description="Helical" evidence="7">
    <location>
        <begin position="411"/>
        <end position="430"/>
    </location>
</feature>
<dbReference type="Gene3D" id="1.20.1250.20">
    <property type="entry name" value="MFS general substrate transporter like domains"/>
    <property type="match status" value="1"/>
</dbReference>